<evidence type="ECO:0000313" key="1">
    <source>
        <dbReference type="EMBL" id="TYP98635.1"/>
    </source>
</evidence>
<proteinExistence type="predicted"/>
<reference evidence="1 2" key="1">
    <citation type="submission" date="2019-07" db="EMBL/GenBank/DDBJ databases">
        <title>Genomic Encyclopedia of Archaeal and Bacterial Type Strains, Phase II (KMG-II): from individual species to whole genera.</title>
        <authorList>
            <person name="Goeker M."/>
        </authorList>
    </citation>
    <scope>NUCLEOTIDE SEQUENCE [LARGE SCALE GENOMIC DNA]</scope>
    <source>
        <strain evidence="1 2">DSM 18850</strain>
    </source>
</reference>
<comment type="caution">
    <text evidence="1">The sequence shown here is derived from an EMBL/GenBank/DDBJ whole genome shotgun (WGS) entry which is preliminary data.</text>
</comment>
<name>A0A5S5DS89_9SPHI</name>
<organism evidence="1 2">
    <name type="scientific">Sphingobacterium allocomposti</name>
    <dbReference type="NCBI Taxonomy" id="415956"/>
    <lineage>
        <taxon>Bacteria</taxon>
        <taxon>Pseudomonadati</taxon>
        <taxon>Bacteroidota</taxon>
        <taxon>Sphingobacteriia</taxon>
        <taxon>Sphingobacteriales</taxon>
        <taxon>Sphingobacteriaceae</taxon>
        <taxon>Sphingobacterium</taxon>
    </lineage>
</organism>
<accession>A0A5S5DS89</accession>
<keyword evidence="2" id="KW-1185">Reference proteome</keyword>
<gene>
    <name evidence="1" type="ORF">BC792_101293</name>
</gene>
<sequence>MTEKAMSAKEQPSADGCRLLFASKLNNTIELFRFQGHNR</sequence>
<protein>
    <submittedName>
        <fullName evidence="1">Uncharacterized protein</fullName>
    </submittedName>
</protein>
<dbReference type="Proteomes" id="UP000325105">
    <property type="component" value="Unassembled WGS sequence"/>
</dbReference>
<evidence type="ECO:0000313" key="2">
    <source>
        <dbReference type="Proteomes" id="UP000325105"/>
    </source>
</evidence>
<dbReference type="EMBL" id="VNHX01000001">
    <property type="protein sequence ID" value="TYP98635.1"/>
    <property type="molecule type" value="Genomic_DNA"/>
</dbReference>
<dbReference type="AlphaFoldDB" id="A0A5S5DS89"/>